<evidence type="ECO:0000259" key="7">
    <source>
        <dbReference type="PROSITE" id="PS50003"/>
    </source>
</evidence>
<feature type="compositionally biased region" description="Polar residues" evidence="6">
    <location>
        <begin position="135"/>
        <end position="150"/>
    </location>
</feature>
<feature type="region of interest" description="Disordered" evidence="6">
    <location>
        <begin position="486"/>
        <end position="506"/>
    </location>
</feature>
<dbReference type="InterPro" id="IPR001849">
    <property type="entry name" value="PH_domain"/>
</dbReference>
<dbReference type="InterPro" id="IPR037239">
    <property type="entry name" value="OSBP_sf"/>
</dbReference>
<dbReference type="Gene3D" id="2.40.160.120">
    <property type="match status" value="1"/>
</dbReference>
<dbReference type="Pfam" id="PF00169">
    <property type="entry name" value="PH"/>
    <property type="match status" value="1"/>
</dbReference>
<evidence type="ECO:0000256" key="5">
    <source>
        <dbReference type="ARBA" id="ARBA00023121"/>
    </source>
</evidence>
<feature type="domain" description="PH" evidence="7">
    <location>
        <begin position="6"/>
        <end position="104"/>
    </location>
</feature>
<feature type="compositionally biased region" description="Basic and acidic residues" evidence="6">
    <location>
        <begin position="123"/>
        <end position="134"/>
    </location>
</feature>
<evidence type="ECO:0000256" key="6">
    <source>
        <dbReference type="SAM" id="MobiDB-lite"/>
    </source>
</evidence>
<dbReference type="GO" id="GO:0032934">
    <property type="term" value="F:sterol binding"/>
    <property type="evidence" value="ECO:0007669"/>
    <property type="project" value="TreeGrafter"/>
</dbReference>
<dbReference type="SMART" id="SM00233">
    <property type="entry name" value="PH"/>
    <property type="match status" value="1"/>
</dbReference>
<dbReference type="AlphaFoldDB" id="A0A553PDR0"/>
<accession>A0A553PDR0</accession>
<dbReference type="GO" id="GO:0005886">
    <property type="term" value="C:plasma membrane"/>
    <property type="evidence" value="ECO:0007669"/>
    <property type="project" value="TreeGrafter"/>
</dbReference>
<feature type="region of interest" description="Disordered" evidence="6">
    <location>
        <begin position="114"/>
        <end position="175"/>
    </location>
</feature>
<name>A0A553PDR0_TIGCA</name>
<dbReference type="GO" id="GO:0097038">
    <property type="term" value="C:perinuclear endoplasmic reticulum"/>
    <property type="evidence" value="ECO:0007669"/>
    <property type="project" value="TreeGrafter"/>
</dbReference>
<dbReference type="PROSITE" id="PS50003">
    <property type="entry name" value="PH_DOMAIN"/>
    <property type="match status" value="1"/>
</dbReference>
<organism evidence="8 9">
    <name type="scientific">Tigriopus californicus</name>
    <name type="common">Marine copepod</name>
    <dbReference type="NCBI Taxonomy" id="6832"/>
    <lineage>
        <taxon>Eukaryota</taxon>
        <taxon>Metazoa</taxon>
        <taxon>Ecdysozoa</taxon>
        <taxon>Arthropoda</taxon>
        <taxon>Crustacea</taxon>
        <taxon>Multicrustacea</taxon>
        <taxon>Hexanauplia</taxon>
        <taxon>Copepoda</taxon>
        <taxon>Harpacticoida</taxon>
        <taxon>Harpacticidae</taxon>
        <taxon>Tigriopus</taxon>
    </lineage>
</organism>
<dbReference type="EMBL" id="VCGU01000005">
    <property type="protein sequence ID" value="TRY75821.1"/>
    <property type="molecule type" value="Genomic_DNA"/>
</dbReference>
<evidence type="ECO:0000256" key="1">
    <source>
        <dbReference type="ARBA" id="ARBA00008842"/>
    </source>
</evidence>
<dbReference type="Pfam" id="PF01237">
    <property type="entry name" value="Oxysterol_BP"/>
    <property type="match status" value="1"/>
</dbReference>
<proteinExistence type="inferred from homology"/>
<gene>
    <name evidence="8" type="ORF">TCAL_11861</name>
</gene>
<keyword evidence="2" id="KW-0813">Transport</keyword>
<protein>
    <recommendedName>
        <fullName evidence="7">PH domain-containing protein</fullName>
    </recommendedName>
</protein>
<evidence type="ECO:0000256" key="2">
    <source>
        <dbReference type="ARBA" id="ARBA00022448"/>
    </source>
</evidence>
<keyword evidence="4" id="KW-0445">Lipid transport</keyword>
<sequence>MSIQTKILKQGWLKKWTNYFKGYCYRWFVLTNDALGYRYYQEEDATGSTKFQDYLPLEELAIPPSDHQTKFIANNETENKTFYFKATSHEERLQWITAINEAQVSKEQRAFKSKYQESTNSDTNERCSIEDSQERSCTYTNENTQLSTESVLPAKTLKPPLSREKKHRQRRQCIPPKPQNNGFSMWFLTLGNLPLSFFEPLSMIQRVTEQFENSAILDRASQAADSCEQLALVAAFTVSGYRSSAIRSHSPFTPLLGETFECDREDLGFRCISEQVSQNPPTLAQFAESTNGLWTYWQDFSYSHKYGLSTLKVEPHGISHLIFKGSGNHYTWHKVKTVVSNLLSSERKVDHVGDVSIFNQTNGETCHLKFVCDSSATGIDKRVTGDVINRGKIVQWRLSGKWDSEIEGFKMISTTNAKKNDNQKCSPSIRLWQATAIAPEAKTYYNFSAFACELNEMEEDIAPTDSRQRPDQRRLEEGFFDQATREKTRLEKKSNSTTTEREKSQKKYTPVWFKEEGDKFNEGLKTFVYKGGYWESKKNQNWSMCPNIF</sequence>
<reference evidence="8 9" key="1">
    <citation type="journal article" date="2018" name="Nat. Ecol. Evol.">
        <title>Genomic signatures of mitonuclear coevolution across populations of Tigriopus californicus.</title>
        <authorList>
            <person name="Barreto F.S."/>
            <person name="Watson E.T."/>
            <person name="Lima T.G."/>
            <person name="Willett C.S."/>
            <person name="Edmands S."/>
            <person name="Li W."/>
            <person name="Burton R.S."/>
        </authorList>
    </citation>
    <scope>NUCLEOTIDE SEQUENCE [LARGE SCALE GENOMIC DNA]</scope>
    <source>
        <strain evidence="8 9">San Diego</strain>
    </source>
</reference>
<dbReference type="SUPFAM" id="SSF144000">
    <property type="entry name" value="Oxysterol-binding protein-like"/>
    <property type="match status" value="1"/>
</dbReference>
<evidence type="ECO:0000313" key="9">
    <source>
        <dbReference type="Proteomes" id="UP000318571"/>
    </source>
</evidence>
<dbReference type="SUPFAM" id="SSF50729">
    <property type="entry name" value="PH domain-like"/>
    <property type="match status" value="1"/>
</dbReference>
<dbReference type="STRING" id="6832.A0A553PDR0"/>
<dbReference type="Gene3D" id="2.30.29.30">
    <property type="entry name" value="Pleckstrin-homology domain (PH domain)/Phosphotyrosine-binding domain (PTB)"/>
    <property type="match status" value="1"/>
</dbReference>
<evidence type="ECO:0000256" key="3">
    <source>
        <dbReference type="ARBA" id="ARBA00022553"/>
    </source>
</evidence>
<keyword evidence="5" id="KW-0446">Lipid-binding</keyword>
<dbReference type="Proteomes" id="UP000318571">
    <property type="component" value="Chromosome 2"/>
</dbReference>
<evidence type="ECO:0000313" key="8">
    <source>
        <dbReference type="EMBL" id="TRY75821.1"/>
    </source>
</evidence>
<dbReference type="OMA" id="WEESMHY"/>
<dbReference type="GO" id="GO:0005829">
    <property type="term" value="C:cytosol"/>
    <property type="evidence" value="ECO:0007669"/>
    <property type="project" value="TreeGrafter"/>
</dbReference>
<comment type="similarity">
    <text evidence="1">Belongs to the OSBP family.</text>
</comment>
<dbReference type="PANTHER" id="PTHR10972">
    <property type="entry name" value="OXYSTEROL-BINDING PROTEIN-RELATED"/>
    <property type="match status" value="1"/>
</dbReference>
<dbReference type="PANTHER" id="PTHR10972:SF205">
    <property type="entry name" value="OXYSTEROL-BINDING PROTEIN 1"/>
    <property type="match status" value="1"/>
</dbReference>
<dbReference type="InterPro" id="IPR000648">
    <property type="entry name" value="Oxysterol-bd"/>
</dbReference>
<evidence type="ECO:0000256" key="4">
    <source>
        <dbReference type="ARBA" id="ARBA00023055"/>
    </source>
</evidence>
<dbReference type="InterPro" id="IPR011993">
    <property type="entry name" value="PH-like_dom_sf"/>
</dbReference>
<keyword evidence="3" id="KW-0597">Phosphoprotein</keyword>
<dbReference type="OrthoDB" id="1854502at2759"/>
<dbReference type="GO" id="GO:0120009">
    <property type="term" value="P:intermembrane lipid transfer"/>
    <property type="evidence" value="ECO:0007669"/>
    <property type="project" value="UniProtKB-ARBA"/>
</dbReference>
<feature type="compositionally biased region" description="Basic and acidic residues" evidence="6">
    <location>
        <begin position="486"/>
        <end position="505"/>
    </location>
</feature>
<comment type="caution">
    <text evidence="8">The sequence shown here is derived from an EMBL/GenBank/DDBJ whole genome shotgun (WGS) entry which is preliminary data.</text>
</comment>
<feature type="compositionally biased region" description="Basic and acidic residues" evidence="6">
    <location>
        <begin position="466"/>
        <end position="480"/>
    </location>
</feature>
<dbReference type="FunFam" id="2.40.160.120:FF:000001">
    <property type="entry name" value="Oxysterol-binding protein"/>
    <property type="match status" value="1"/>
</dbReference>
<feature type="region of interest" description="Disordered" evidence="6">
    <location>
        <begin position="461"/>
        <end position="480"/>
    </location>
</feature>
<keyword evidence="9" id="KW-1185">Reference proteome</keyword>